<dbReference type="Gene3D" id="3.60.21.10">
    <property type="match status" value="1"/>
</dbReference>
<evidence type="ECO:0000259" key="3">
    <source>
        <dbReference type="Pfam" id="PF12850"/>
    </source>
</evidence>
<evidence type="ECO:0000256" key="2">
    <source>
        <dbReference type="RuleBase" id="RU362039"/>
    </source>
</evidence>
<dbReference type="RefSeq" id="WP_237361176.1">
    <property type="nucleotide sequence ID" value="NZ_CAKLDM010000002.1"/>
</dbReference>
<keyword evidence="5" id="KW-1185">Reference proteome</keyword>
<feature type="domain" description="Calcineurin-like phosphoesterase" evidence="3">
    <location>
        <begin position="4"/>
        <end position="162"/>
    </location>
</feature>
<protein>
    <recommendedName>
        <fullName evidence="2">Phosphoesterase</fullName>
        <ecNumber evidence="2">3.1.4.-</ecNumber>
    </recommendedName>
</protein>
<dbReference type="InterPro" id="IPR029052">
    <property type="entry name" value="Metallo-depent_PP-like"/>
</dbReference>
<dbReference type="Proteomes" id="UP000838748">
    <property type="component" value="Unassembled WGS sequence"/>
</dbReference>
<dbReference type="EMBL" id="CAKLDM010000002">
    <property type="protein sequence ID" value="CAH0539033.1"/>
    <property type="molecule type" value="Genomic_DNA"/>
</dbReference>
<dbReference type="PANTHER" id="PTHR11124">
    <property type="entry name" value="VACUOLAR SORTING PROTEIN VPS29"/>
    <property type="match status" value="1"/>
</dbReference>
<evidence type="ECO:0000313" key="4">
    <source>
        <dbReference type="EMBL" id="CAH0539033.1"/>
    </source>
</evidence>
<dbReference type="EC" id="3.1.4.-" evidence="2"/>
<dbReference type="CDD" id="cd00841">
    <property type="entry name" value="MPP_YfcE"/>
    <property type="match status" value="1"/>
</dbReference>
<dbReference type="Pfam" id="PF12850">
    <property type="entry name" value="Metallophos_2"/>
    <property type="match status" value="1"/>
</dbReference>
<dbReference type="InterPro" id="IPR000979">
    <property type="entry name" value="Phosphodiesterase_MJ0936/Vps29"/>
</dbReference>
<gene>
    <name evidence="4" type="primary">yfcE</name>
    <name evidence="4" type="ORF">VMF7928_01850</name>
</gene>
<comment type="caution">
    <text evidence="4">The sequence shown here is derived from an EMBL/GenBank/DDBJ whole genome shotgun (WGS) entry which is preliminary data.</text>
</comment>
<dbReference type="SUPFAM" id="SSF56300">
    <property type="entry name" value="Metallo-dependent phosphatases"/>
    <property type="match status" value="1"/>
</dbReference>
<comment type="cofactor">
    <cofactor evidence="2">
        <name>a divalent metal cation</name>
        <dbReference type="ChEBI" id="CHEBI:60240"/>
    </cofactor>
</comment>
<name>A0ABN8E4N3_9VIBR</name>
<organism evidence="4 5">
    <name type="scientific">Vibrio marisflavi CECT 7928</name>
    <dbReference type="NCBI Taxonomy" id="634439"/>
    <lineage>
        <taxon>Bacteria</taxon>
        <taxon>Pseudomonadati</taxon>
        <taxon>Pseudomonadota</taxon>
        <taxon>Gammaproteobacteria</taxon>
        <taxon>Vibrionales</taxon>
        <taxon>Vibrionaceae</taxon>
        <taxon>Vibrio</taxon>
    </lineage>
</organism>
<comment type="similarity">
    <text evidence="1 2">Belongs to the metallophosphoesterase superfamily. YfcE family.</text>
</comment>
<dbReference type="NCBIfam" id="NF006988">
    <property type="entry name" value="PRK09453.1"/>
    <property type="match status" value="1"/>
</dbReference>
<keyword evidence="2" id="KW-0479">Metal-binding</keyword>
<dbReference type="InterPro" id="IPR041802">
    <property type="entry name" value="MPP_YfcE"/>
</dbReference>
<sequence>MNAIFFAADIHGSLPAATKLLSAFEASGASQLVLLGDILNHGPRNSVPVGYDPAEVANKLNEYSDRIIAVRGNCDSEVDQMLLDFPMMVDYSWLLLESGKRMFITHGHIYNMDNRPKLAEGDILVCGHTHIPVAERYHDIYVINPGSITFPRGYSKASYAIYSQGAFKVMSFDGKVVLSTNCN</sequence>
<dbReference type="GO" id="GO:0016787">
    <property type="term" value="F:hydrolase activity"/>
    <property type="evidence" value="ECO:0007669"/>
    <property type="project" value="UniProtKB-KW"/>
</dbReference>
<evidence type="ECO:0000256" key="1">
    <source>
        <dbReference type="ARBA" id="ARBA00008950"/>
    </source>
</evidence>
<dbReference type="InterPro" id="IPR024654">
    <property type="entry name" value="Calcineurin-like_PHP_lpxH"/>
</dbReference>
<accession>A0ABN8E4N3</accession>
<proteinExistence type="inferred from homology"/>
<dbReference type="NCBIfam" id="TIGR00040">
    <property type="entry name" value="yfcE"/>
    <property type="match status" value="1"/>
</dbReference>
<keyword evidence="4" id="KW-0378">Hydrolase</keyword>
<evidence type="ECO:0000313" key="5">
    <source>
        <dbReference type="Proteomes" id="UP000838748"/>
    </source>
</evidence>
<reference evidence="4" key="1">
    <citation type="submission" date="2021-11" db="EMBL/GenBank/DDBJ databases">
        <authorList>
            <person name="Rodrigo-Torres L."/>
            <person name="Arahal R. D."/>
            <person name="Lucena T."/>
        </authorList>
    </citation>
    <scope>NUCLEOTIDE SEQUENCE</scope>
    <source>
        <strain evidence="4">CECT 7928</strain>
    </source>
</reference>